<dbReference type="InterPro" id="IPR015153">
    <property type="entry name" value="EF-hand_dom_typ1"/>
</dbReference>
<keyword evidence="11" id="KW-0009">Actin-binding</keyword>
<feature type="region of interest" description="Disordered" evidence="15">
    <location>
        <begin position="669"/>
        <end position="736"/>
    </location>
</feature>
<feature type="coiled-coil region" evidence="14">
    <location>
        <begin position="417"/>
        <end position="493"/>
    </location>
</feature>
<evidence type="ECO:0000256" key="13">
    <source>
        <dbReference type="PROSITE-ProRule" id="PRU00228"/>
    </source>
</evidence>
<feature type="compositionally biased region" description="Polar residues" evidence="15">
    <location>
        <begin position="669"/>
        <end position="684"/>
    </location>
</feature>
<feature type="coiled-coil region" evidence="14">
    <location>
        <begin position="2440"/>
        <end position="2467"/>
    </location>
</feature>
<reference evidence="20" key="1">
    <citation type="submission" date="2022-11" db="UniProtKB">
        <authorList>
            <consortium name="WormBaseParasite"/>
        </authorList>
    </citation>
    <scope>IDENTIFICATION</scope>
</reference>
<dbReference type="GO" id="GO:0003779">
    <property type="term" value="F:actin binding"/>
    <property type="evidence" value="ECO:0007669"/>
    <property type="project" value="UniProtKB-KW"/>
</dbReference>
<feature type="coiled-coil region" evidence="14">
    <location>
        <begin position="1664"/>
        <end position="1715"/>
    </location>
</feature>
<evidence type="ECO:0000256" key="3">
    <source>
        <dbReference type="ARBA" id="ARBA00022475"/>
    </source>
</evidence>
<dbReference type="PROSITE" id="PS00019">
    <property type="entry name" value="ACTININ_1"/>
    <property type="match status" value="1"/>
</dbReference>
<proteinExistence type="predicted"/>
<evidence type="ECO:0000256" key="6">
    <source>
        <dbReference type="ARBA" id="ARBA00022737"/>
    </source>
</evidence>
<dbReference type="SUPFAM" id="SSF47576">
    <property type="entry name" value="Calponin-homology domain, CH-domain"/>
    <property type="match status" value="1"/>
</dbReference>
<feature type="region of interest" description="Disordered" evidence="15">
    <location>
        <begin position="3246"/>
        <end position="3275"/>
    </location>
</feature>
<evidence type="ECO:0000256" key="10">
    <source>
        <dbReference type="ARBA" id="ARBA00023136"/>
    </source>
</evidence>
<dbReference type="InterPro" id="IPR002017">
    <property type="entry name" value="Spectrin_repeat"/>
</dbReference>
<dbReference type="GO" id="GO:0005856">
    <property type="term" value="C:cytoskeleton"/>
    <property type="evidence" value="ECO:0007669"/>
    <property type="project" value="UniProtKB-SubCell"/>
</dbReference>
<dbReference type="CDD" id="cd16242">
    <property type="entry name" value="EFh_DMD_like"/>
    <property type="match status" value="1"/>
</dbReference>
<feature type="domain" description="WW" evidence="16">
    <location>
        <begin position="2652"/>
        <end position="2686"/>
    </location>
</feature>
<evidence type="ECO:0000256" key="15">
    <source>
        <dbReference type="SAM" id="MobiDB-lite"/>
    </source>
</evidence>
<dbReference type="InterPro" id="IPR036020">
    <property type="entry name" value="WW_dom_sf"/>
</dbReference>
<evidence type="ECO:0000256" key="2">
    <source>
        <dbReference type="ARBA" id="ARBA00004278"/>
    </source>
</evidence>
<feature type="compositionally biased region" description="Polar residues" evidence="15">
    <location>
        <begin position="3249"/>
        <end position="3258"/>
    </location>
</feature>
<dbReference type="Gene3D" id="2.20.70.10">
    <property type="match status" value="1"/>
</dbReference>
<dbReference type="Pfam" id="PF00569">
    <property type="entry name" value="ZZ"/>
    <property type="match status" value="1"/>
</dbReference>
<feature type="domain" description="ZZ-type" evidence="18">
    <location>
        <begin position="2906"/>
        <end position="2962"/>
    </location>
</feature>
<sequence>MLFSGGSKKEPRKEEKKEKKVEKEEKYEIQESAFIRWANSIFGDDTIKELTDFTDVRFLGRFFHLITGTTAEFTGYRHQDLNNVINTLFPDKDEKIHQLTVSEIVDGNPKAVLTMVWRFVELFWRRFSPEGARDKKLSEAIKEWCLEATAESEEVMLSDFTSSWRDGIALNLLLHSYDPTIVDIDKIHKMKSEERIDTALSIAKHHFKVPKLLHPKDFASEHLDMKSVVCYLMTLYLALVRHSGASSIATSSGSGGTGRTSLSSQTPSASTMTTVIQAEPIAIIDIPIETGSQESVREPRSRKSSSSSQKSSKSKKTRKVEEMLREYELCLEQVLTWLLETEEEIRTVPPMENKDLDALKRQFKEHEEFMVSLTESQESVGRVLHRGQTISQKVDEAQSNSILGQLLVVNQRWEQVKNQSMQRQIELQAQLKILQDEQLAQIVEWLNAVEEVINTSEPLADSSNKCAKQIEEHTQLQEEIQKQQETMQKLTTFVAIVDESSKDKKKGYAELEALLNSIGQRWTSICEWAEQRATQLDGLQQTLEQYETTYETLSEWLEQRENDLQLLRSAHHLESEEEVMEQMRLLHQMETILEEEHSDFVRLSQLCNELVQRFEIPNGLAANRKRNELDSITQKWDNIVARLEEHSQMLVRTGKAKLSDLERAEILTTAANNGIPTEQLSESIQLDKPEEEEEEKEDSEAKDTVGELPQQLSPKSPKSERPFSPPKKEEEELTPQIEKFLKTVQKLEVEIKPLGTWSRNFSASTYQPHAQRIFELQTKLQDIKRIELNVTNLQYQLENIHKNCTNTKHLHIVNEAFDHFMQGWAAIVAAISEALNSLSQTSKTESDEETASKISARLREWIRSANKILNDAHLEKVSESELTKRLQQINEQVVVHKNNIGFLRKTQPNNDEFVILEEQLSELIERIRSFGRTREQTPEEKSAKIAKLETHIQPQEEGDPTEKPPGNEEWLHHMEVELKNGEIAPGDLRLLNEELQRCDSLIREMHAERQKILSIKSDTELIDKLIKSAEAKHNNVIDSINKTQLAIHKYRRAQELALSYKDALEDMKTIENEDITSIQNQAKDLRDEIMATSVVKREAINLMEDLATIATKSFHSRREQIVAEMREKIAKVENQWRTLNEEIDEYLSVLQKEQKKHFEALIVKQTSLNDVLHKAIVASSEATDIEELKEHSDNIEKLADQISTETVELSYPNLDDSNLSRQLETLKRNRSMLLETAYARVKDITDIISKNKEFDINMEKIQHFCENVNKIAESDELAQIQSLTIPDSYKLAYQMGQLQTELDKDYGKYDEILKETKRFIDRCKGLYTPDERMDISHRQVTNNMSETKAKFNVLKDKLQLLDRLKHSTKKFEVLNTKCDQVSKPVLNTKCDQVSKPGDKFEEVFKEFSDLEASISEAEATKDSLIRTGAVNDKQALEILKHLDDAQAMQNKVKKKIETLIDDMQKSSLSETEQLTKQSIKMPSSSTDELSIPLLMYAASGTDPERTSISSGTGLSLTVEHPKQAQKEPQVPTIEIRGVDGQPTTEEAEEVPPLWHIGEEQEQPGDTFISTDVYLPESTDLDRLYELIEEIEEYLANLDSGQFQENISNTEIEEYLANLDSGQFQENISNTVQRLEKFNHQLSHAKTTIEADQMNMDISESEHALDRIQATKIRLEQYIQQLQALLSTIEALKKLYSEAEELVASLAIRAENVHQEFEMAKMEGSISINLDELDISLRKVEDDLTRTAIHLHQCDAHTRALAGFLANDPKYGQELEPKLKKVLEDFKAIEQDLKHCRLEIDKRITDHSRLNHQIDHLEFWCDETEMIEDEPAGITQEDIISQLDLIKKKSHEMTEKLNNFKTLEDLKNRFLDMPSVEKMEKHTVRRQVTQLGKRLSDIKLMLQQRHNLLEKSRDFIEKIQVIENWLMEAERKLTAVKEAKIYKPALENILDLRDASDIYQTKTKDAAKEISENFEDEEKAISPMMDKLHNFSERITNLASDLDQIIENYSEVGHSSEEEDRVDVSPKQEAPLPQIEEPIPLTTTPPQETESLTTSIQYAPTLEDSNITIMPKHSHEPALSIRDKGILDAITHSHNWLHEIERDAGFTVDIIDTQAIRNLGNKMQNAIDELKVQKLEMLKLYDESRDDLVRKKAESGHQEMERILSLCQRRKIELNKMSDDARSFEELKNSIELWLNDANETINNGQRVHELHEKTLAQELKLVETLIEECTMMKQKMQELNTKSDELLDTYKHDDCHSLMHTMSKINTEWSKFNDNIRIRRAVLDASLRSRNDFHSALNQFEQWLDKESERIHKLDYETGNTQLLKDTEKRMEWINREKETRTEIEAHQEVLESIRQMGHKILDNLQEGSERAQLGARLDQVEHIWRELTSTSRTLQERLNKAQNECEMLTRSLAELSYWADLQLKNLFKEQPLRGDISGVQKQLENVKNLRSAINTKEKDVDETLELGMKYLMQNNLRSSFIQEEGKDDLSQEKRRIGLQISADSERLKKSWESLKQSSESWLKVVTDAYTEMQELDKVLAEALLRIGFIENEIEQRPKVEDIRLEGLKESRIDNMKLCRLVQEVQLKVDDVNDSAGRIQVQNIVLSGHLDAQVHAINQRYLKIKRDLAIRGTALEHAFNDFGPSSEHFLAESVKSPWQRAISTPNQLPYYIDHNIEHTQWDHPAMVDILEQLCTFNQIKFCAYRTSMKLRALQKRLCLDLVELQDLDYGFKRLSELKLDEPIKIEDMISCLVPVFEMANERFPHLIKSVPLAVDLAVNFILNVYDPCRDAVTRVLSFKVALVVLCHAVLEDKYKYLFHLICTNDGADHKKLALLFYDLIHIPKCLGEAAAFGGSNIEPSVRSCFELAKFPPTINIDGFLNWLKLEPQSFVWLPVMHRLAFSEFAKHQAKCNVCKMFPIVGLRYRCLRCFNFDICQNCFFSQRTAKNHKLTHPMQEYCTPTTSGDDIRDFGLILRNKLRAKYSKIGYLPVDTVDEGVPLETKRVMSQNPTTEPVHQRMQLLANRLNKMKREMELMTNAASPSKSVEFSEDRVSQVSVGSEHKRNKSGELKSPTQLMSEVEKMHKEELDLLMQKLQYENEQLRKAVERKHQNQRVIGSTPNLDYQRYRSMPAHGPETYLSAEHLPHRSSITSGYSLPKPDLRHPSQPIRTAPSANEILDEERIQAEARSLRLHQQRLEERSKLLEEQNRQLQVQLNRLKQLAVSRQSQGAINLQDDQQTDKEFWSLPRGFSSSTPQESQIPLDDFPPGFDSSDENEKLDLDGHENRMDSLMNTVNDLGKAMETFVISVVSDDAENVINGGVYNA</sequence>
<keyword evidence="14" id="KW-0175">Coiled coil</keyword>
<dbReference type="Gene3D" id="1.10.238.10">
    <property type="entry name" value="EF-hand"/>
    <property type="match status" value="2"/>
</dbReference>
<feature type="compositionally biased region" description="Basic and acidic residues" evidence="15">
    <location>
        <begin position="3059"/>
        <end position="3068"/>
    </location>
</feature>
<dbReference type="Pfam" id="PF09069">
    <property type="entry name" value="EF-hand_3"/>
    <property type="match status" value="1"/>
</dbReference>
<feature type="coiled-coil region" evidence="14">
    <location>
        <begin position="3179"/>
        <end position="3223"/>
    </location>
</feature>
<dbReference type="Pfam" id="PF09068">
    <property type="entry name" value="EF-hand_2"/>
    <property type="match status" value="1"/>
</dbReference>
<dbReference type="SMART" id="SM00150">
    <property type="entry name" value="SPEC"/>
    <property type="match status" value="8"/>
</dbReference>
<dbReference type="InterPro" id="IPR001589">
    <property type="entry name" value="Actinin_actin-bd_CS"/>
</dbReference>
<evidence type="ECO:0000256" key="12">
    <source>
        <dbReference type="ARBA" id="ARBA00023212"/>
    </source>
</evidence>
<feature type="region of interest" description="Disordered" evidence="15">
    <location>
        <begin position="288"/>
        <end position="318"/>
    </location>
</feature>
<feature type="coiled-coil region" evidence="14">
    <location>
        <begin position="1115"/>
        <end position="1142"/>
    </location>
</feature>
<dbReference type="Proteomes" id="UP000887540">
    <property type="component" value="Unplaced"/>
</dbReference>
<dbReference type="Pfam" id="PF23729">
    <property type="entry name" value="Spectrin_Dys-1"/>
    <property type="match status" value="1"/>
</dbReference>
<dbReference type="Gene3D" id="1.20.58.60">
    <property type="match status" value="6"/>
</dbReference>
<dbReference type="SMART" id="SM00033">
    <property type="entry name" value="CH"/>
    <property type="match status" value="2"/>
</dbReference>
<dbReference type="CDD" id="cd00201">
    <property type="entry name" value="WW"/>
    <property type="match status" value="1"/>
</dbReference>
<dbReference type="Gene3D" id="3.30.60.90">
    <property type="match status" value="1"/>
</dbReference>
<dbReference type="Gene3D" id="6.10.140.70">
    <property type="match status" value="1"/>
</dbReference>
<dbReference type="PANTHER" id="PTHR12268:SF14">
    <property type="entry name" value="DYSTROPHIN-1"/>
    <property type="match status" value="1"/>
</dbReference>
<feature type="compositionally biased region" description="Acidic residues" evidence="15">
    <location>
        <begin position="689"/>
        <end position="698"/>
    </location>
</feature>
<dbReference type="GO" id="GO:0099536">
    <property type="term" value="P:synaptic signaling"/>
    <property type="evidence" value="ECO:0007669"/>
    <property type="project" value="TreeGrafter"/>
</dbReference>
<feature type="region of interest" description="Disordered" evidence="15">
    <location>
        <begin position="3148"/>
        <end position="3175"/>
    </location>
</feature>
<dbReference type="PROSITE" id="PS01357">
    <property type="entry name" value="ZF_ZZ_1"/>
    <property type="match status" value="1"/>
</dbReference>
<keyword evidence="3" id="KW-1003">Cell membrane</keyword>
<dbReference type="Pfam" id="PF00307">
    <property type="entry name" value="CH"/>
    <property type="match status" value="1"/>
</dbReference>
<dbReference type="CDD" id="cd02334">
    <property type="entry name" value="ZZ_dystrophin"/>
    <property type="match status" value="1"/>
</dbReference>
<dbReference type="PANTHER" id="PTHR12268">
    <property type="entry name" value="E3 UBIQUITIN-PROTEIN LIGASE KCMF1"/>
    <property type="match status" value="1"/>
</dbReference>
<evidence type="ECO:0000313" key="19">
    <source>
        <dbReference type="Proteomes" id="UP000887540"/>
    </source>
</evidence>
<keyword evidence="12" id="KW-0206">Cytoskeleton</keyword>
<feature type="coiled-coil region" evidence="14">
    <location>
        <begin position="3084"/>
        <end position="3111"/>
    </location>
</feature>
<dbReference type="InterPro" id="IPR036872">
    <property type="entry name" value="CH_dom_sf"/>
</dbReference>
<dbReference type="SUPFAM" id="SSF47473">
    <property type="entry name" value="EF-hand"/>
    <property type="match status" value="2"/>
</dbReference>
<evidence type="ECO:0000259" key="18">
    <source>
        <dbReference type="PROSITE" id="PS50135"/>
    </source>
</evidence>
<feature type="compositionally biased region" description="Basic and acidic residues" evidence="15">
    <location>
        <begin position="7"/>
        <end position="23"/>
    </location>
</feature>
<feature type="region of interest" description="Disordered" evidence="15">
    <location>
        <begin position="3037"/>
        <end position="3072"/>
    </location>
</feature>
<keyword evidence="4" id="KW-0963">Cytoplasm</keyword>
<keyword evidence="7 13" id="KW-0863">Zinc-finger</keyword>
<dbReference type="PROSITE" id="PS50020">
    <property type="entry name" value="WW_DOMAIN_2"/>
    <property type="match status" value="1"/>
</dbReference>
<name>A0A914C235_9BILA</name>
<dbReference type="InterPro" id="IPR050774">
    <property type="entry name" value="KCMF1/Dystrophin"/>
</dbReference>
<feature type="coiled-coil region" evidence="14">
    <location>
        <begin position="2385"/>
        <end position="2412"/>
    </location>
</feature>
<evidence type="ECO:0000256" key="1">
    <source>
        <dbReference type="ARBA" id="ARBA00004245"/>
    </source>
</evidence>
<dbReference type="SMART" id="SM00456">
    <property type="entry name" value="WW"/>
    <property type="match status" value="1"/>
</dbReference>
<evidence type="ECO:0000313" key="20">
    <source>
        <dbReference type="WBParaSite" id="ACRNAN_Path_1563.g6080.t1"/>
    </source>
</evidence>
<feature type="region of interest" description="Disordered" evidence="15">
    <location>
        <begin position="248"/>
        <end position="271"/>
    </location>
</feature>
<dbReference type="CDD" id="cd00176">
    <property type="entry name" value="SPEC"/>
    <property type="match status" value="4"/>
</dbReference>
<feature type="compositionally biased region" description="Basic and acidic residues" evidence="15">
    <location>
        <begin position="717"/>
        <end position="730"/>
    </location>
</feature>
<dbReference type="SUPFAM" id="SSF46966">
    <property type="entry name" value="Spectrin repeat"/>
    <property type="match status" value="6"/>
</dbReference>
<keyword evidence="10" id="KW-0472">Membrane</keyword>
<keyword evidence="19" id="KW-1185">Reference proteome</keyword>
<feature type="domain" description="Calponin-homology (CH)" evidence="17">
    <location>
        <begin position="135"/>
        <end position="240"/>
    </location>
</feature>
<evidence type="ECO:0000256" key="5">
    <source>
        <dbReference type="ARBA" id="ARBA00022723"/>
    </source>
</evidence>
<dbReference type="SUPFAM" id="SSF51045">
    <property type="entry name" value="WW domain"/>
    <property type="match status" value="1"/>
</dbReference>
<dbReference type="Gene3D" id="1.10.418.10">
    <property type="entry name" value="Calponin-like domain"/>
    <property type="match status" value="2"/>
</dbReference>
<dbReference type="SMART" id="SM00291">
    <property type="entry name" value="ZnF_ZZ"/>
    <property type="match status" value="1"/>
</dbReference>
<dbReference type="InterPro" id="IPR043145">
    <property type="entry name" value="Znf_ZZ_sf"/>
</dbReference>
<dbReference type="Pfam" id="PF00435">
    <property type="entry name" value="Spectrin"/>
    <property type="match status" value="2"/>
</dbReference>
<evidence type="ECO:0000256" key="4">
    <source>
        <dbReference type="ARBA" id="ARBA00022490"/>
    </source>
</evidence>
<evidence type="ECO:0000256" key="9">
    <source>
        <dbReference type="ARBA" id="ARBA00022837"/>
    </source>
</evidence>
<protein>
    <submittedName>
        <fullName evidence="20">Dystrophin</fullName>
    </submittedName>
</protein>
<dbReference type="GO" id="GO:0050804">
    <property type="term" value="P:modulation of chemical synaptic transmission"/>
    <property type="evidence" value="ECO:0007669"/>
    <property type="project" value="UniProtKB-ARBA"/>
</dbReference>
<dbReference type="WBParaSite" id="ACRNAN_Path_1563.g6080.t1">
    <property type="protein sequence ID" value="ACRNAN_Path_1563.g6080.t1"/>
    <property type="gene ID" value="ACRNAN_Path_1563.g6080"/>
</dbReference>
<dbReference type="GO" id="GO:0016010">
    <property type="term" value="C:dystrophin-associated glycoprotein complex"/>
    <property type="evidence" value="ECO:0007669"/>
    <property type="project" value="UniProtKB-ARBA"/>
</dbReference>
<dbReference type="PROSITE" id="PS50135">
    <property type="entry name" value="ZF_ZZ_2"/>
    <property type="match status" value="1"/>
</dbReference>
<evidence type="ECO:0000256" key="8">
    <source>
        <dbReference type="ARBA" id="ARBA00022833"/>
    </source>
</evidence>
<organism evidence="19 20">
    <name type="scientific">Acrobeloides nanus</name>
    <dbReference type="NCBI Taxonomy" id="290746"/>
    <lineage>
        <taxon>Eukaryota</taxon>
        <taxon>Metazoa</taxon>
        <taxon>Ecdysozoa</taxon>
        <taxon>Nematoda</taxon>
        <taxon>Chromadorea</taxon>
        <taxon>Rhabditida</taxon>
        <taxon>Tylenchina</taxon>
        <taxon>Cephalobomorpha</taxon>
        <taxon>Cephaloboidea</taxon>
        <taxon>Cephalobidae</taxon>
        <taxon>Acrobeloides</taxon>
    </lineage>
</organism>
<dbReference type="InterPro" id="IPR015154">
    <property type="entry name" value="EF-hand_dom_typ2"/>
</dbReference>
<dbReference type="GO" id="GO:0045202">
    <property type="term" value="C:synapse"/>
    <property type="evidence" value="ECO:0007669"/>
    <property type="project" value="GOC"/>
</dbReference>
<dbReference type="GO" id="GO:0005737">
    <property type="term" value="C:cytoplasm"/>
    <property type="evidence" value="ECO:0007669"/>
    <property type="project" value="UniProtKB-ARBA"/>
</dbReference>
<dbReference type="InterPro" id="IPR001202">
    <property type="entry name" value="WW_dom"/>
</dbReference>
<dbReference type="InterPro" id="IPR018159">
    <property type="entry name" value="Spectrin/alpha-actinin"/>
</dbReference>
<evidence type="ECO:0000256" key="14">
    <source>
        <dbReference type="SAM" id="Coils"/>
    </source>
</evidence>
<dbReference type="GO" id="GO:0008270">
    <property type="term" value="F:zinc ion binding"/>
    <property type="evidence" value="ECO:0007669"/>
    <property type="project" value="UniProtKB-KW"/>
</dbReference>
<dbReference type="GO" id="GO:0042383">
    <property type="term" value="C:sarcolemma"/>
    <property type="evidence" value="ECO:0007669"/>
    <property type="project" value="UniProtKB-SubCell"/>
</dbReference>
<dbReference type="PROSITE" id="PS50021">
    <property type="entry name" value="CH"/>
    <property type="match status" value="1"/>
</dbReference>
<evidence type="ECO:0000256" key="7">
    <source>
        <dbReference type="ARBA" id="ARBA00022771"/>
    </source>
</evidence>
<keyword evidence="6" id="KW-0677">Repeat</keyword>
<dbReference type="PROSITE" id="PS01159">
    <property type="entry name" value="WW_DOMAIN_1"/>
    <property type="match status" value="1"/>
</dbReference>
<dbReference type="InterPro" id="IPR056503">
    <property type="entry name" value="Spectrin_Dys-1"/>
</dbReference>
<feature type="compositionally biased region" description="Low complexity" evidence="15">
    <location>
        <begin position="2032"/>
        <end position="2050"/>
    </location>
</feature>
<dbReference type="SUPFAM" id="SSF57850">
    <property type="entry name" value="RING/U-box"/>
    <property type="match status" value="1"/>
</dbReference>
<feature type="region of interest" description="Disordered" evidence="15">
    <location>
        <begin position="2012"/>
        <end position="2050"/>
    </location>
</feature>
<evidence type="ECO:0000256" key="11">
    <source>
        <dbReference type="ARBA" id="ARBA00023203"/>
    </source>
</evidence>
<keyword evidence="5" id="KW-0479">Metal-binding</keyword>
<dbReference type="InterPro" id="IPR000433">
    <property type="entry name" value="Znf_ZZ"/>
</dbReference>
<dbReference type="GO" id="GO:0046716">
    <property type="term" value="P:muscle cell cellular homeostasis"/>
    <property type="evidence" value="ECO:0007669"/>
    <property type="project" value="UniProtKB-ARBA"/>
</dbReference>
<dbReference type="InterPro" id="IPR011992">
    <property type="entry name" value="EF-hand-dom_pair"/>
</dbReference>
<feature type="coiled-coil region" evidence="14">
    <location>
        <begin position="1053"/>
        <end position="1088"/>
    </location>
</feature>
<evidence type="ECO:0000259" key="17">
    <source>
        <dbReference type="PROSITE" id="PS50021"/>
    </source>
</evidence>
<keyword evidence="9" id="KW-0106">Calcium</keyword>
<dbReference type="InterPro" id="IPR001715">
    <property type="entry name" value="CH_dom"/>
</dbReference>
<comment type="subcellular location">
    <subcellularLocation>
        <location evidence="2">Cell membrane</location>
        <location evidence="2">Sarcolemma</location>
        <topology evidence="2">Peripheral membrane protein</topology>
        <orientation evidence="2">Cytoplasmic side</orientation>
    </subcellularLocation>
    <subcellularLocation>
        <location evidence="1">Cytoplasm</location>
        <location evidence="1">Cytoskeleton</location>
    </subcellularLocation>
</comment>
<feature type="region of interest" description="Disordered" evidence="15">
    <location>
        <begin position="1"/>
        <end position="23"/>
    </location>
</feature>
<accession>A0A914C235</accession>
<keyword evidence="8" id="KW-0862">Zinc</keyword>
<evidence type="ECO:0000259" key="16">
    <source>
        <dbReference type="PROSITE" id="PS50020"/>
    </source>
</evidence>